<gene>
    <name evidence="2" type="ORF">GCM10020260_01390</name>
</gene>
<dbReference type="PANTHER" id="PTHR21174">
    <property type="match status" value="1"/>
</dbReference>
<dbReference type="EMBL" id="BAAAYG010000001">
    <property type="protein sequence ID" value="GAA3278857.1"/>
    <property type="molecule type" value="Genomic_DNA"/>
</dbReference>
<protein>
    <recommendedName>
        <fullName evidence="1">DUF4031 domain-containing protein</fullName>
    </recommendedName>
</protein>
<name>A0ABP6RAA5_9MICC</name>
<sequence length="301" mass="33060">MTIYIDPPAWPAHGTLFSHLISDVSLDELHAAAERAGISARAFDRDHYDVPAHRHDEFVAGGAVPVPGSQLVRILAHSGLRVRSIERPEKVRGRLALAWDRLLPAAPELGEELLERWAEPHRHYHSPTHLASVLAAVARLERAGELAGPAGDAARTVRLASWFHDAVYAGAGAAGDDEEASAVLAEERLAPLLEAAEVAEVARLVRLTASHDPDDGDVAGAVLVDADLEVLGRAPTAYTRYAEQVRRDFSHVPDDAFRRGRAAVLRRLLDRPRLYRTTSGRELWEDAARRNLREELCRLEG</sequence>
<dbReference type="InterPro" id="IPR009218">
    <property type="entry name" value="HD_phosphohydro"/>
</dbReference>
<dbReference type="Pfam" id="PF13223">
    <property type="entry name" value="DUF4031"/>
    <property type="match status" value="1"/>
</dbReference>
<evidence type="ECO:0000259" key="1">
    <source>
        <dbReference type="Pfam" id="PF13223"/>
    </source>
</evidence>
<dbReference type="Proteomes" id="UP001501736">
    <property type="component" value="Unassembled WGS sequence"/>
</dbReference>
<proteinExistence type="predicted"/>
<dbReference type="RefSeq" id="WP_344717264.1">
    <property type="nucleotide sequence ID" value="NZ_BAAAYG010000001.1"/>
</dbReference>
<feature type="domain" description="DUF4031" evidence="1">
    <location>
        <begin position="3"/>
        <end position="77"/>
    </location>
</feature>
<dbReference type="Gene3D" id="1.10.3210.10">
    <property type="entry name" value="Hypothetical protein af1432"/>
    <property type="match status" value="1"/>
</dbReference>
<comment type="caution">
    <text evidence="2">The sequence shown here is derived from an EMBL/GenBank/DDBJ whole genome shotgun (WGS) entry which is preliminary data.</text>
</comment>
<dbReference type="SUPFAM" id="SSF109604">
    <property type="entry name" value="HD-domain/PDEase-like"/>
    <property type="match status" value="1"/>
</dbReference>
<dbReference type="PANTHER" id="PTHR21174:SF0">
    <property type="entry name" value="HD PHOSPHOHYDROLASE FAMILY PROTEIN-RELATED"/>
    <property type="match status" value="1"/>
</dbReference>
<reference evidence="3" key="1">
    <citation type="journal article" date="2019" name="Int. J. Syst. Evol. Microbiol.">
        <title>The Global Catalogue of Microorganisms (GCM) 10K type strain sequencing project: providing services to taxonomists for standard genome sequencing and annotation.</title>
        <authorList>
            <consortium name="The Broad Institute Genomics Platform"/>
            <consortium name="The Broad Institute Genome Sequencing Center for Infectious Disease"/>
            <person name="Wu L."/>
            <person name="Ma J."/>
        </authorList>
    </citation>
    <scope>NUCLEOTIDE SEQUENCE [LARGE SCALE GENOMIC DNA]</scope>
    <source>
        <strain evidence="3">JCM 11483</strain>
    </source>
</reference>
<organism evidence="2 3">
    <name type="scientific">Nesterenkonia halobia</name>
    <dbReference type="NCBI Taxonomy" id="37922"/>
    <lineage>
        <taxon>Bacteria</taxon>
        <taxon>Bacillati</taxon>
        <taxon>Actinomycetota</taxon>
        <taxon>Actinomycetes</taxon>
        <taxon>Micrococcales</taxon>
        <taxon>Micrococcaceae</taxon>
        <taxon>Nesterenkonia</taxon>
    </lineage>
</organism>
<accession>A0ABP6RAA5</accession>
<dbReference type="InterPro" id="IPR025109">
    <property type="entry name" value="DUF4031"/>
</dbReference>
<keyword evidence="3" id="KW-1185">Reference proteome</keyword>
<evidence type="ECO:0000313" key="3">
    <source>
        <dbReference type="Proteomes" id="UP001501736"/>
    </source>
</evidence>
<evidence type="ECO:0000313" key="2">
    <source>
        <dbReference type="EMBL" id="GAA3278857.1"/>
    </source>
</evidence>